<keyword evidence="12" id="KW-1185">Reference proteome</keyword>
<dbReference type="GO" id="GO:0000785">
    <property type="term" value="C:chromatin"/>
    <property type="evidence" value="ECO:0000318"/>
    <property type="project" value="GO_Central"/>
</dbReference>
<dbReference type="Gene3D" id="2.170.270.10">
    <property type="entry name" value="SET domain"/>
    <property type="match status" value="1"/>
</dbReference>
<dbReference type="InterPro" id="IPR001214">
    <property type="entry name" value="SET_dom"/>
</dbReference>
<evidence type="ECO:0000256" key="2">
    <source>
        <dbReference type="ARBA" id="ARBA00004286"/>
    </source>
</evidence>
<proteinExistence type="predicted"/>
<dbReference type="InParanoid" id="A0A251SZQ4"/>
<comment type="subcellular location">
    <subcellularLocation>
        <location evidence="2">Chromosome</location>
    </subcellularLocation>
    <subcellularLocation>
        <location evidence="1">Nucleus</location>
    </subcellularLocation>
</comment>
<dbReference type="SMART" id="SM00317">
    <property type="entry name" value="SET"/>
    <property type="match status" value="1"/>
</dbReference>
<dbReference type="InterPro" id="IPR050777">
    <property type="entry name" value="SET2_Histone-Lys_MeTrsfase"/>
</dbReference>
<keyword evidence="3" id="KW-0158">Chromosome</keyword>
<evidence type="ECO:0000313" key="12">
    <source>
        <dbReference type="Proteomes" id="UP000215914"/>
    </source>
</evidence>
<reference evidence="12" key="1">
    <citation type="journal article" date="2017" name="Nature">
        <title>The sunflower genome provides insights into oil metabolism, flowering and Asterid evolution.</title>
        <authorList>
            <person name="Badouin H."/>
            <person name="Gouzy J."/>
            <person name="Grassa C.J."/>
            <person name="Murat F."/>
            <person name="Staton S.E."/>
            <person name="Cottret L."/>
            <person name="Lelandais-Briere C."/>
            <person name="Owens G.L."/>
            <person name="Carrere S."/>
            <person name="Mayjonade B."/>
            <person name="Legrand L."/>
            <person name="Gill N."/>
            <person name="Kane N.C."/>
            <person name="Bowers J.E."/>
            <person name="Hubner S."/>
            <person name="Bellec A."/>
            <person name="Berard A."/>
            <person name="Berges H."/>
            <person name="Blanchet N."/>
            <person name="Boniface M.C."/>
            <person name="Brunel D."/>
            <person name="Catrice O."/>
            <person name="Chaidir N."/>
            <person name="Claudel C."/>
            <person name="Donnadieu C."/>
            <person name="Faraut T."/>
            <person name="Fievet G."/>
            <person name="Helmstetter N."/>
            <person name="King M."/>
            <person name="Knapp S.J."/>
            <person name="Lai Z."/>
            <person name="Le Paslier M.C."/>
            <person name="Lippi Y."/>
            <person name="Lorenzon L."/>
            <person name="Mandel J.R."/>
            <person name="Marage G."/>
            <person name="Marchand G."/>
            <person name="Marquand E."/>
            <person name="Bret-Mestries E."/>
            <person name="Morien E."/>
            <person name="Nambeesan S."/>
            <person name="Nguyen T."/>
            <person name="Pegot-Espagnet P."/>
            <person name="Pouilly N."/>
            <person name="Raftis F."/>
            <person name="Sallet E."/>
            <person name="Schiex T."/>
            <person name="Thomas J."/>
            <person name="Vandecasteele C."/>
            <person name="Vares D."/>
            <person name="Vear F."/>
            <person name="Vautrin S."/>
            <person name="Crespi M."/>
            <person name="Mangin B."/>
            <person name="Burke J.M."/>
            <person name="Salse J."/>
            <person name="Munos S."/>
            <person name="Vincourt P."/>
            <person name="Rieseberg L.H."/>
            <person name="Langlade N.B."/>
        </authorList>
    </citation>
    <scope>NUCLEOTIDE SEQUENCE [LARGE SCALE GENOMIC DNA]</scope>
    <source>
        <strain evidence="12">cv. SF193</strain>
    </source>
</reference>
<evidence type="ECO:0000259" key="9">
    <source>
        <dbReference type="PROSITE" id="PS50868"/>
    </source>
</evidence>
<evidence type="ECO:0000256" key="3">
    <source>
        <dbReference type="ARBA" id="ARBA00022454"/>
    </source>
</evidence>
<organism evidence="11 12">
    <name type="scientific">Helianthus annuus</name>
    <name type="common">Common sunflower</name>
    <dbReference type="NCBI Taxonomy" id="4232"/>
    <lineage>
        <taxon>Eukaryota</taxon>
        <taxon>Viridiplantae</taxon>
        <taxon>Streptophyta</taxon>
        <taxon>Embryophyta</taxon>
        <taxon>Tracheophyta</taxon>
        <taxon>Spermatophyta</taxon>
        <taxon>Magnoliopsida</taxon>
        <taxon>eudicotyledons</taxon>
        <taxon>Gunneridae</taxon>
        <taxon>Pentapetalae</taxon>
        <taxon>asterids</taxon>
        <taxon>campanulids</taxon>
        <taxon>Asterales</taxon>
        <taxon>Asteraceae</taxon>
        <taxon>Asteroideae</taxon>
        <taxon>Heliantheae alliance</taxon>
        <taxon>Heliantheae</taxon>
        <taxon>Helianthus</taxon>
    </lineage>
</organism>
<dbReference type="InterPro" id="IPR025787">
    <property type="entry name" value="Hist-Lys_N-MeTrfase_SET2_plant"/>
</dbReference>
<gene>
    <name evidence="11" type="ORF">HannXRQ_Chr12g0357941</name>
</gene>
<evidence type="ECO:0000313" key="11">
    <source>
        <dbReference type="EMBL" id="OTG04039.1"/>
    </source>
</evidence>
<evidence type="ECO:0000256" key="4">
    <source>
        <dbReference type="ARBA" id="ARBA00022603"/>
    </source>
</evidence>
<dbReference type="PROSITE" id="PS50868">
    <property type="entry name" value="POST_SET"/>
    <property type="match status" value="1"/>
</dbReference>
<name>A0A251SZQ4_HELAN</name>
<dbReference type="STRING" id="4232.A0A251SZQ4"/>
<sequence>MPLSKVEKEFEIDPKWRDSMAKEPPSYVQPSDPRSTIKEWFCLLPIPNVEDEFKIDPTWKGTMADNLEPPSYVHIMRNIYRIKKKSVNVDISIGDCTCSDPNVCDEACTCRSTYVSCTNTCNCSENCTNRQYFQEQKKVKVIKTQHCGWGVEAVEFIKKDDYIIEYVGEVIDNALREMRFRDMKAQGITKFYVFQVASNFNIDAKLKGNESRLINHSCDPNCTVERWEVNGETRLGFFALRAIQPGEELTFDYGDRVKCRCGAPNCRGYLGTKKA</sequence>
<evidence type="ECO:0000259" key="8">
    <source>
        <dbReference type="PROSITE" id="PS50280"/>
    </source>
</evidence>
<dbReference type="GO" id="GO:0006355">
    <property type="term" value="P:regulation of DNA-templated transcription"/>
    <property type="evidence" value="ECO:0000318"/>
    <property type="project" value="GO_Central"/>
</dbReference>
<dbReference type="SMART" id="SM00508">
    <property type="entry name" value="PostSET"/>
    <property type="match status" value="1"/>
</dbReference>
<dbReference type="OMA" id="NCEVQLW"/>
<dbReference type="PROSITE" id="PS51215">
    <property type="entry name" value="AWS"/>
    <property type="match status" value="1"/>
</dbReference>
<dbReference type="Proteomes" id="UP000215914">
    <property type="component" value="Chromosome 12"/>
</dbReference>
<dbReference type="PANTHER" id="PTHR22884">
    <property type="entry name" value="SET DOMAIN PROTEINS"/>
    <property type="match status" value="1"/>
</dbReference>
<dbReference type="EMBL" id="CM007901">
    <property type="protein sequence ID" value="OTG04039.1"/>
    <property type="molecule type" value="Genomic_DNA"/>
</dbReference>
<feature type="domain" description="SET" evidence="8">
    <location>
        <begin position="137"/>
        <end position="254"/>
    </location>
</feature>
<dbReference type="AlphaFoldDB" id="A0A251SZQ4"/>
<dbReference type="GO" id="GO:0046975">
    <property type="term" value="F:histone H3K36 methyltransferase activity"/>
    <property type="evidence" value="ECO:0000318"/>
    <property type="project" value="GO_Central"/>
</dbReference>
<evidence type="ECO:0000256" key="7">
    <source>
        <dbReference type="ARBA" id="ARBA00023242"/>
    </source>
</evidence>
<keyword evidence="5" id="KW-0808">Transferase</keyword>
<dbReference type="InterPro" id="IPR046341">
    <property type="entry name" value="SET_dom_sf"/>
</dbReference>
<dbReference type="SUPFAM" id="SSF82199">
    <property type="entry name" value="SET domain"/>
    <property type="match status" value="1"/>
</dbReference>
<dbReference type="InterPro" id="IPR006560">
    <property type="entry name" value="AWS_dom"/>
</dbReference>
<accession>A0A251SZQ4</accession>
<keyword evidence="7" id="KW-0539">Nucleus</keyword>
<keyword evidence="6" id="KW-0949">S-adenosyl-L-methionine</keyword>
<dbReference type="PROSITE" id="PS50280">
    <property type="entry name" value="SET"/>
    <property type="match status" value="1"/>
</dbReference>
<evidence type="ECO:0000256" key="6">
    <source>
        <dbReference type="ARBA" id="ARBA00022691"/>
    </source>
</evidence>
<dbReference type="GO" id="GO:0005634">
    <property type="term" value="C:nucleus"/>
    <property type="evidence" value="ECO:0000318"/>
    <property type="project" value="GO_Central"/>
</dbReference>
<feature type="domain" description="Post-SET" evidence="9">
    <location>
        <begin position="255"/>
        <end position="271"/>
    </location>
</feature>
<feature type="domain" description="AWS" evidence="10">
    <location>
        <begin position="91"/>
        <end position="136"/>
    </location>
</feature>
<evidence type="ECO:0000259" key="10">
    <source>
        <dbReference type="PROSITE" id="PS51215"/>
    </source>
</evidence>
<dbReference type="Pfam" id="PF00856">
    <property type="entry name" value="SET"/>
    <property type="match status" value="1"/>
</dbReference>
<dbReference type="GO" id="GO:0032259">
    <property type="term" value="P:methylation"/>
    <property type="evidence" value="ECO:0007669"/>
    <property type="project" value="UniProtKB-KW"/>
</dbReference>
<protein>
    <submittedName>
        <fullName evidence="11">Putative AWS domain-containing protein</fullName>
    </submittedName>
</protein>
<dbReference type="InterPro" id="IPR003616">
    <property type="entry name" value="Post-SET_dom"/>
</dbReference>
<evidence type="ECO:0000256" key="1">
    <source>
        <dbReference type="ARBA" id="ARBA00004123"/>
    </source>
</evidence>
<evidence type="ECO:0000256" key="5">
    <source>
        <dbReference type="ARBA" id="ARBA00022679"/>
    </source>
</evidence>
<dbReference type="PROSITE" id="PS51578">
    <property type="entry name" value="SAM_MT43_SET2_2"/>
    <property type="match status" value="1"/>
</dbReference>
<keyword evidence="4" id="KW-0489">Methyltransferase</keyword>